<evidence type="ECO:0000313" key="4">
    <source>
        <dbReference type="EMBL" id="KBZ61203.1"/>
    </source>
</evidence>
<dbReference type="SUPFAM" id="SSF51735">
    <property type="entry name" value="NAD(P)-binding Rossmann-fold domains"/>
    <property type="match status" value="1"/>
</dbReference>
<dbReference type="AlphaFoldDB" id="A0A051TWZ7"/>
<keyword evidence="3" id="KW-0520">NAD</keyword>
<dbReference type="RefSeq" id="WP_014379513.1">
    <property type="nucleotide sequence ID" value="NZ_KK328284.1"/>
</dbReference>
<dbReference type="NCBIfam" id="TIGR03971">
    <property type="entry name" value="SDR_subfam_1"/>
    <property type="match status" value="1"/>
</dbReference>
<dbReference type="Pfam" id="PF13561">
    <property type="entry name" value="adh_short_C2"/>
    <property type="match status" value="1"/>
</dbReference>
<dbReference type="InterPro" id="IPR036291">
    <property type="entry name" value="NAD(P)-bd_dom_sf"/>
</dbReference>
<dbReference type="FunFam" id="3.40.50.720:FF:000084">
    <property type="entry name" value="Short-chain dehydrogenase reductase"/>
    <property type="match status" value="1"/>
</dbReference>
<dbReference type="GeneID" id="77303091"/>
<sequence length="276" mass="29382">MGSLDGRVVFITGAARGQGRSHAVMCAEQGADIIGVDICENLDIVPYALGTEDDLEETARLVEKTGRKMLTRKADVRDKAALQEAFDAGVTEFGHVDTVLANAGVVLTNADERDASEALRLGLDIMLIGVWNAFQVAIPHMKERGEGGNLIATSSMIALLDLTDGRGGSDAYLMSKVAVVGLVRAYAAMLAPDRIRVNAVAPTNCATPMITDNPALFKVIEDNPRMVNAVQTALPDLPLIEPRDVSNTILFLISDAGRSFTGSMLKVDAGMDVRRG</sequence>
<keyword evidence="2" id="KW-0560">Oxidoreductase</keyword>
<evidence type="ECO:0000256" key="2">
    <source>
        <dbReference type="ARBA" id="ARBA00023002"/>
    </source>
</evidence>
<keyword evidence="5" id="KW-1185">Reference proteome</keyword>
<dbReference type="CDD" id="cd05233">
    <property type="entry name" value="SDR_c"/>
    <property type="match status" value="1"/>
</dbReference>
<dbReference type="PRINTS" id="PR00081">
    <property type="entry name" value="GDHRDH"/>
</dbReference>
<comment type="similarity">
    <text evidence="1">Belongs to the short-chain dehydrogenases/reductases (SDR) family.</text>
</comment>
<reference evidence="4 5" key="1">
    <citation type="submission" date="2014-04" db="EMBL/GenBank/DDBJ databases">
        <title>The Genome Sequence of Mycobacterium tuberculosis TKK-01-0051.</title>
        <authorList>
            <consortium name="The Broad Institute Genomics Platform"/>
            <consortium name="The Broad Institute Genome Sequencing Center for Infectious Disease"/>
            <person name="Earl A.M."/>
            <person name="Cohen K."/>
            <person name="Pym A."/>
            <person name="Bishai W."/>
            <person name="Maharaj K."/>
            <person name="Desjardins C."/>
            <person name="Abeel T."/>
            <person name="Young S."/>
            <person name="Zeng Q."/>
            <person name="Gargeya S."/>
            <person name="Abouelleil A."/>
            <person name="Alvarado L."/>
            <person name="Chapman S.B."/>
            <person name="Gainer-Dewar J."/>
            <person name="Goldberg J."/>
            <person name="Griggs A."/>
            <person name="Gujja S."/>
            <person name="Hansen M."/>
            <person name="Howarth C."/>
            <person name="Imamovic A."/>
            <person name="Larimer J."/>
            <person name="Murphy C."/>
            <person name="Naylor J."/>
            <person name="Pearson M."/>
            <person name="Poon T.W."/>
            <person name="Priest M."/>
            <person name="Roberts A."/>
            <person name="Saif S."/>
            <person name="Shea T."/>
            <person name="Sykes S."/>
            <person name="Wortman J."/>
            <person name="Nusbaum C."/>
            <person name="Birren B."/>
        </authorList>
    </citation>
    <scope>NUCLEOTIDE SEQUENCE [LARGE SCALE GENOMIC DNA]</scope>
    <source>
        <strain evidence="4 5">TKK-01-0051</strain>
    </source>
</reference>
<accession>A0A051TWZ7</accession>
<evidence type="ECO:0000313" key="5">
    <source>
        <dbReference type="Proteomes" id="UP000025947"/>
    </source>
</evidence>
<protein>
    <recommendedName>
        <fullName evidence="6">Oxidoreductase</fullName>
    </recommendedName>
</protein>
<dbReference type="GO" id="GO:0016491">
    <property type="term" value="F:oxidoreductase activity"/>
    <property type="evidence" value="ECO:0007669"/>
    <property type="project" value="UniProtKB-KW"/>
</dbReference>
<dbReference type="InterPro" id="IPR002347">
    <property type="entry name" value="SDR_fam"/>
</dbReference>
<dbReference type="Proteomes" id="UP000025947">
    <property type="component" value="Unassembled WGS sequence"/>
</dbReference>
<evidence type="ECO:0008006" key="6">
    <source>
        <dbReference type="Google" id="ProtNLM"/>
    </source>
</evidence>
<organism evidence="4 5">
    <name type="scientific">Mycobacterium [tuberculosis] TKK-01-0051</name>
    <dbReference type="NCBI Taxonomy" id="1324261"/>
    <lineage>
        <taxon>Bacteria</taxon>
        <taxon>Bacillati</taxon>
        <taxon>Actinomycetota</taxon>
        <taxon>Actinomycetes</taxon>
        <taxon>Mycobacteriales</taxon>
        <taxon>Mycobacteriaceae</taxon>
        <taxon>Mycobacterium</taxon>
        <taxon>Mycobacterium avium complex (MAC)</taxon>
    </lineage>
</organism>
<gene>
    <name evidence="4" type="ORF">K875_04154</name>
</gene>
<dbReference type="InterPro" id="IPR023985">
    <property type="entry name" value="SDR_subfam_1"/>
</dbReference>
<comment type="caution">
    <text evidence="4">The sequence shown here is derived from an EMBL/GenBank/DDBJ whole genome shotgun (WGS) entry which is preliminary data.</text>
</comment>
<dbReference type="PANTHER" id="PTHR43180">
    <property type="entry name" value="3-OXOACYL-(ACYL-CARRIER-PROTEIN) REDUCTASE (AFU_ORTHOLOGUE AFUA_6G11210)"/>
    <property type="match status" value="1"/>
</dbReference>
<dbReference type="HOGENOM" id="CLU_010194_1_0_11"/>
<dbReference type="PANTHER" id="PTHR43180:SF66">
    <property type="entry name" value="SHORT-CHAIN DEHYDROGENASE_REDUCTASE FAMILY PROTEIN"/>
    <property type="match status" value="1"/>
</dbReference>
<name>A0A051TWZ7_9MYCO</name>
<evidence type="ECO:0000256" key="1">
    <source>
        <dbReference type="ARBA" id="ARBA00006484"/>
    </source>
</evidence>
<dbReference type="Gene3D" id="3.40.50.720">
    <property type="entry name" value="NAD(P)-binding Rossmann-like Domain"/>
    <property type="match status" value="1"/>
</dbReference>
<evidence type="ECO:0000256" key="3">
    <source>
        <dbReference type="ARBA" id="ARBA00023027"/>
    </source>
</evidence>
<dbReference type="PATRIC" id="fig|1324261.3.peg.4197"/>
<dbReference type="EMBL" id="JLXW01000010">
    <property type="protein sequence ID" value="KBZ61203.1"/>
    <property type="molecule type" value="Genomic_DNA"/>
</dbReference>
<proteinExistence type="inferred from homology"/>
<dbReference type="NCBIfam" id="NF009467">
    <property type="entry name" value="PRK12826.1-3"/>
    <property type="match status" value="1"/>
</dbReference>